<dbReference type="EMBL" id="AEEI01000032">
    <property type="protein sequence ID" value="EFM02101.1"/>
    <property type="molecule type" value="Genomic_DNA"/>
</dbReference>
<evidence type="ECO:0000259" key="2">
    <source>
        <dbReference type="Pfam" id="PF14292"/>
    </source>
</evidence>
<dbReference type="eggNOG" id="ENOG502Z9A6">
    <property type="taxonomic scope" value="Bacteria"/>
</dbReference>
<dbReference type="Proteomes" id="UP000004394">
    <property type="component" value="Unassembled WGS sequence"/>
</dbReference>
<keyword evidence="4" id="KW-1185">Reference proteome</keyword>
<dbReference type="AlphaFoldDB" id="E0NS07"/>
<dbReference type="OrthoDB" id="1100554at2"/>
<dbReference type="RefSeq" id="WP_006948877.1">
    <property type="nucleotide sequence ID" value="NZ_BAJI01000041.1"/>
</dbReference>
<feature type="chain" id="PRO_5003138278" description="SusE outer membrane protein domain-containing protein" evidence="1">
    <location>
        <begin position="23"/>
        <end position="394"/>
    </location>
</feature>
<evidence type="ECO:0000313" key="4">
    <source>
        <dbReference type="Proteomes" id="UP000004394"/>
    </source>
</evidence>
<dbReference type="InterPro" id="IPR025970">
    <property type="entry name" value="SusE"/>
</dbReference>
<evidence type="ECO:0000256" key="1">
    <source>
        <dbReference type="SAM" id="SignalP"/>
    </source>
</evidence>
<dbReference type="Gene3D" id="2.60.40.3620">
    <property type="match status" value="1"/>
</dbReference>
<accession>E0NS07</accession>
<sequence length="394" mass="42555">MKKIIKSALFLLCSVCILTACEDDNDSNPVLRTPDSFVMNTPSYATSVVDLKSSTALNFSWQYPDYGFPVSVNYQLQLSVNGKFDKAFNPNLKASDQSVDFITTDAVYQETKGALTGEAFATALQKIALYQESNVPATQKVYVRAFATVKGDTVYSNPITIIVAPYYVELKDAPVEIWYLIGGCIGNGSWTNSKASIGVGMIPLSPIEGQEYDRKTGKGKIGYKGYFPANASFKILEKVGNWDYGMCGDGTDKGTTYRSGGSDPGNISIAEAGYYYIELDTKAHTCTIKKIDDPSSITVFTTFNLPGDYNSWNETSPMTAVETYAGAINHNWTATVTITAKGGVKFKSGTSAYGGTVFPSGVAGTTQVSKIPVEPGTYVVVFNDITGGYTFVEQ</sequence>
<proteinExistence type="predicted"/>
<dbReference type="PROSITE" id="PS51257">
    <property type="entry name" value="PROKAR_LIPOPROTEIN"/>
    <property type="match status" value="1"/>
</dbReference>
<keyword evidence="1" id="KW-0732">Signal</keyword>
<comment type="caution">
    <text evidence="3">The sequence shown here is derived from an EMBL/GenBank/DDBJ whole genome shotgun (WGS) entry which is preliminary data.</text>
</comment>
<dbReference type="BioCyc" id="PMAR862515-HMP:GMOO-973-MONOMER"/>
<dbReference type="HOGENOM" id="CLU_042892_1_0_10"/>
<organism evidence="3 4">
    <name type="scientific">Hoylesella marshii DSM 16973 = JCM 13450</name>
    <dbReference type="NCBI Taxonomy" id="862515"/>
    <lineage>
        <taxon>Bacteria</taxon>
        <taxon>Pseudomonadati</taxon>
        <taxon>Bacteroidota</taxon>
        <taxon>Bacteroidia</taxon>
        <taxon>Bacteroidales</taxon>
        <taxon>Prevotellaceae</taxon>
        <taxon>Hoylesella</taxon>
    </lineage>
</organism>
<evidence type="ECO:0000313" key="3">
    <source>
        <dbReference type="EMBL" id="EFM02101.1"/>
    </source>
</evidence>
<dbReference type="Pfam" id="PF14292">
    <property type="entry name" value="SusE"/>
    <property type="match status" value="1"/>
</dbReference>
<gene>
    <name evidence="3" type="ORF">HMPREF0658_0958</name>
</gene>
<feature type="signal peptide" evidence="1">
    <location>
        <begin position="1"/>
        <end position="22"/>
    </location>
</feature>
<feature type="domain" description="SusE outer membrane protein" evidence="2">
    <location>
        <begin position="24"/>
        <end position="129"/>
    </location>
</feature>
<protein>
    <recommendedName>
        <fullName evidence="2">SusE outer membrane protein domain-containing protein</fullName>
    </recommendedName>
</protein>
<dbReference type="STRING" id="862515.HMPREF0658_0958"/>
<reference evidence="3" key="1">
    <citation type="submission" date="2010-07" db="EMBL/GenBank/DDBJ databases">
        <authorList>
            <person name="Muzny D."/>
            <person name="Qin X."/>
            <person name="Deng J."/>
            <person name="Jiang H."/>
            <person name="Liu Y."/>
            <person name="Qu J."/>
            <person name="Song X.-Z."/>
            <person name="Zhang L."/>
            <person name="Thornton R."/>
            <person name="Coyle M."/>
            <person name="Francisco L."/>
            <person name="Jackson L."/>
            <person name="Javaid M."/>
            <person name="Korchina V."/>
            <person name="Kovar C."/>
            <person name="Mata R."/>
            <person name="Mathew T."/>
            <person name="Ngo R."/>
            <person name="Nguyen L."/>
            <person name="Nguyen N."/>
            <person name="Okwuonu G."/>
            <person name="Ongeri F."/>
            <person name="Pham C."/>
            <person name="Simmons D."/>
            <person name="Wilczek-Boney K."/>
            <person name="Hale W."/>
            <person name="Jakkamsetti A."/>
            <person name="Pham P."/>
            <person name="Ruth R."/>
            <person name="San Lucas F."/>
            <person name="Warren J."/>
            <person name="Zhang J."/>
            <person name="Zhao Z."/>
            <person name="Zhou C."/>
            <person name="Zhu D."/>
            <person name="Lee S."/>
            <person name="Bess C."/>
            <person name="Blankenburg K."/>
            <person name="Forbes L."/>
            <person name="Fu Q."/>
            <person name="Gubbala S."/>
            <person name="Hirani K."/>
            <person name="Jayaseelan J.C."/>
            <person name="Lara F."/>
            <person name="Munidasa M."/>
            <person name="Palculict T."/>
            <person name="Patil S."/>
            <person name="Pu L.-L."/>
            <person name="Saada N."/>
            <person name="Tang L."/>
            <person name="Weissenberger G."/>
            <person name="Zhu Y."/>
            <person name="Hemphill L."/>
            <person name="Shang Y."/>
            <person name="Youmans B."/>
            <person name="Ayvaz T."/>
            <person name="Ross M."/>
            <person name="Santibanez J."/>
            <person name="Aqrawi P."/>
            <person name="Gross S."/>
            <person name="Joshi V."/>
            <person name="Fowler G."/>
            <person name="Nazareth L."/>
            <person name="Reid J."/>
            <person name="Worley K."/>
            <person name="Petrosino J."/>
            <person name="Highlander S."/>
            <person name="Gibbs R."/>
        </authorList>
    </citation>
    <scope>NUCLEOTIDE SEQUENCE [LARGE SCALE GENOMIC DNA]</scope>
    <source>
        <strain evidence="3">DSM 16973</strain>
    </source>
</reference>
<name>E0NS07_9BACT</name>